<evidence type="ECO:0000259" key="1">
    <source>
        <dbReference type="PROSITE" id="PS50097"/>
    </source>
</evidence>
<dbReference type="EMBL" id="JAPEUV010000087">
    <property type="protein sequence ID" value="KAJ4333836.1"/>
    <property type="molecule type" value="Genomic_DNA"/>
</dbReference>
<protein>
    <recommendedName>
        <fullName evidence="1">BTB domain-containing protein</fullName>
    </recommendedName>
</protein>
<dbReference type="PROSITE" id="PS50097">
    <property type="entry name" value="BTB"/>
    <property type="match status" value="1"/>
</dbReference>
<proteinExistence type="predicted"/>
<dbReference type="Gene3D" id="3.30.710.10">
    <property type="entry name" value="Potassium Channel Kv1.1, Chain A"/>
    <property type="match status" value="1"/>
</dbReference>
<dbReference type="AlphaFoldDB" id="A0A9W9BXZ1"/>
<evidence type="ECO:0000313" key="2">
    <source>
        <dbReference type="EMBL" id="KAJ4333836.1"/>
    </source>
</evidence>
<name>A0A9W9BXZ1_9PLEO</name>
<dbReference type="SUPFAM" id="SSF54695">
    <property type="entry name" value="POZ domain"/>
    <property type="match status" value="1"/>
</dbReference>
<dbReference type="Proteomes" id="UP001140562">
    <property type="component" value="Unassembled WGS sequence"/>
</dbReference>
<dbReference type="PANTHER" id="PTHR47843:SF2">
    <property type="entry name" value="BTB DOMAIN-CONTAINING PROTEIN"/>
    <property type="match status" value="1"/>
</dbReference>
<feature type="domain" description="BTB" evidence="1">
    <location>
        <begin position="22"/>
        <end position="90"/>
    </location>
</feature>
<accession>A0A9W9BXZ1</accession>
<gene>
    <name evidence="2" type="ORF">N0V87_007312</name>
</gene>
<evidence type="ECO:0000313" key="3">
    <source>
        <dbReference type="Proteomes" id="UP001140562"/>
    </source>
</evidence>
<dbReference type="PANTHER" id="PTHR47843">
    <property type="entry name" value="BTB DOMAIN-CONTAINING PROTEIN-RELATED"/>
    <property type="match status" value="1"/>
</dbReference>
<organism evidence="2 3">
    <name type="scientific">Didymella glomerata</name>
    <dbReference type="NCBI Taxonomy" id="749621"/>
    <lineage>
        <taxon>Eukaryota</taxon>
        <taxon>Fungi</taxon>
        <taxon>Dikarya</taxon>
        <taxon>Ascomycota</taxon>
        <taxon>Pezizomycotina</taxon>
        <taxon>Dothideomycetes</taxon>
        <taxon>Pleosporomycetidae</taxon>
        <taxon>Pleosporales</taxon>
        <taxon>Pleosporineae</taxon>
        <taxon>Didymellaceae</taxon>
        <taxon>Didymella</taxon>
    </lineage>
</organism>
<dbReference type="OrthoDB" id="194443at2759"/>
<dbReference type="InterPro" id="IPR011333">
    <property type="entry name" value="SKP1/BTB/POZ_sf"/>
</dbReference>
<dbReference type="CDD" id="cd18186">
    <property type="entry name" value="BTB_POZ_ZBTB_KLHL-like"/>
    <property type="match status" value="1"/>
</dbReference>
<sequence length="242" mass="27708">MSPGDTAERKPPRISAHGAQFATIAVTEGCLNCSFVVHEELLEYHSPFFRAALDGSFEEAKAKKVRVEASAETVEFFVHWLYNQRLPSKQDHPDLFKLWEYLDQNSYSMAQLNLLRLHVFCDKYDVPVLKRLTLDTYIELVASNSNAPCAAHICIASANMPEDSPICRFVLDVCCKKNTPARWEWLFTPLWEPPVIFYKLALKRYSQLLGQAQSTHSPLDICNYHDHKDEEERNACKAKRAA</sequence>
<reference evidence="2" key="1">
    <citation type="submission" date="2022-10" db="EMBL/GenBank/DDBJ databases">
        <title>Tapping the CABI collections for fungal endophytes: first genome assemblies for Collariella, Neodidymelliopsis, Ascochyta clinopodiicola, Didymella pomorum, Didymosphaeria variabile, Neocosmospora piperis and Neocucurbitaria cava.</title>
        <authorList>
            <person name="Hill R."/>
        </authorList>
    </citation>
    <scope>NUCLEOTIDE SEQUENCE</scope>
    <source>
        <strain evidence="2">IMI 360193</strain>
    </source>
</reference>
<dbReference type="InterPro" id="IPR000210">
    <property type="entry name" value="BTB/POZ_dom"/>
</dbReference>
<keyword evidence="3" id="KW-1185">Reference proteome</keyword>
<comment type="caution">
    <text evidence="2">The sequence shown here is derived from an EMBL/GenBank/DDBJ whole genome shotgun (WGS) entry which is preliminary data.</text>
</comment>
<dbReference type="Pfam" id="PF00651">
    <property type="entry name" value="BTB"/>
    <property type="match status" value="1"/>
</dbReference>